<organism evidence="1 2">
    <name type="scientific">Anaeramoeba ignava</name>
    <name type="common">Anaerobic marine amoeba</name>
    <dbReference type="NCBI Taxonomy" id="1746090"/>
    <lineage>
        <taxon>Eukaryota</taxon>
        <taxon>Metamonada</taxon>
        <taxon>Anaeramoebidae</taxon>
        <taxon>Anaeramoeba</taxon>
    </lineage>
</organism>
<evidence type="ECO:0000313" key="1">
    <source>
        <dbReference type="EMBL" id="KAJ5073240.1"/>
    </source>
</evidence>
<evidence type="ECO:0000313" key="2">
    <source>
        <dbReference type="Proteomes" id="UP001149090"/>
    </source>
</evidence>
<gene>
    <name evidence="1" type="ORF">M0811_08922</name>
</gene>
<proteinExistence type="predicted"/>
<reference evidence="1" key="1">
    <citation type="submission" date="2022-10" db="EMBL/GenBank/DDBJ databases">
        <title>Novel sulphate-reducing endosymbionts in the free-living metamonad Anaeramoeba.</title>
        <authorList>
            <person name="Jerlstrom-Hultqvist J."/>
            <person name="Cepicka I."/>
            <person name="Gallot-Lavallee L."/>
            <person name="Salas-Leiva D."/>
            <person name="Curtis B.A."/>
            <person name="Zahonova K."/>
            <person name="Pipaliya S."/>
            <person name="Dacks J."/>
            <person name="Roger A.J."/>
        </authorList>
    </citation>
    <scope>NUCLEOTIDE SEQUENCE</scope>
    <source>
        <strain evidence="1">BMAN</strain>
    </source>
</reference>
<protein>
    <submittedName>
        <fullName evidence="1">Uncharacterized protein</fullName>
    </submittedName>
</protein>
<sequence>MNQYDYYYDYQQNPNPNPNPNQFQQFNNYQNQPPYHQYQNFAPNQYQNFAQNQYPYQYQYQEQFPEEVNVQNISYKQKLKNQFGGKSRKQRRHHSYDLHNISRNQSQRKFHKPFPAKSSLVGETVIPTNPEIIPQNQIDPNFPNYQQENMGLISQHNSVFEPYSQRYYLKKGRSESVDIPFRGEKNFHNHQNN</sequence>
<accession>A0A9Q0LIS7</accession>
<comment type="caution">
    <text evidence="1">The sequence shown here is derived from an EMBL/GenBank/DDBJ whole genome shotgun (WGS) entry which is preliminary data.</text>
</comment>
<dbReference type="EMBL" id="JAPDFW010000076">
    <property type="protein sequence ID" value="KAJ5073240.1"/>
    <property type="molecule type" value="Genomic_DNA"/>
</dbReference>
<keyword evidence="2" id="KW-1185">Reference proteome</keyword>
<dbReference type="Proteomes" id="UP001149090">
    <property type="component" value="Unassembled WGS sequence"/>
</dbReference>
<name>A0A9Q0LIS7_ANAIG</name>
<dbReference type="AlphaFoldDB" id="A0A9Q0LIS7"/>